<dbReference type="RefSeq" id="WP_051851475.1">
    <property type="nucleotide sequence ID" value="NZ_JBEYBN010000073.1"/>
</dbReference>
<sequence length="103" mass="11242">MKATDLLGAEAVDTEGSRLGRVHDIRLARSGHDAPWRIDAVIVGPSALAYRLGYSEHAVTGPGLLAALARRLGRRSRPIPWSRVVRVQQRRLVVRPGAERATS</sequence>
<proteinExistence type="predicted"/>
<accession>A0ABV2Y5A6</accession>
<keyword evidence="2" id="KW-1185">Reference proteome</keyword>
<dbReference type="Proteomes" id="UP001550603">
    <property type="component" value="Unassembled WGS sequence"/>
</dbReference>
<organism evidence="1 2">
    <name type="scientific">Streptomyces olindensis</name>
    <dbReference type="NCBI Taxonomy" id="358823"/>
    <lineage>
        <taxon>Bacteria</taxon>
        <taxon>Bacillati</taxon>
        <taxon>Actinomycetota</taxon>
        <taxon>Actinomycetes</taxon>
        <taxon>Kitasatosporales</taxon>
        <taxon>Streptomycetaceae</taxon>
        <taxon>Streptomyces</taxon>
    </lineage>
</organism>
<gene>
    <name evidence="1" type="ORF">ABZ568_34425</name>
</gene>
<comment type="caution">
    <text evidence="1">The sequence shown here is derived from an EMBL/GenBank/DDBJ whole genome shotgun (WGS) entry which is preliminary data.</text>
</comment>
<dbReference type="EMBL" id="JBEYBN010000073">
    <property type="protein sequence ID" value="MEU2271431.1"/>
    <property type="molecule type" value="Genomic_DNA"/>
</dbReference>
<reference evidence="1 2" key="1">
    <citation type="submission" date="2024-06" db="EMBL/GenBank/DDBJ databases">
        <title>The Natural Products Discovery Center: Release of the First 8490 Sequenced Strains for Exploring Actinobacteria Biosynthetic Diversity.</title>
        <authorList>
            <person name="Kalkreuter E."/>
            <person name="Kautsar S.A."/>
            <person name="Yang D."/>
            <person name="Bader C.D."/>
            <person name="Teijaro C.N."/>
            <person name="Fluegel L."/>
            <person name="Davis C.M."/>
            <person name="Simpson J.R."/>
            <person name="Lauterbach L."/>
            <person name="Steele A.D."/>
            <person name="Gui C."/>
            <person name="Meng S."/>
            <person name="Li G."/>
            <person name="Viehrig K."/>
            <person name="Ye F."/>
            <person name="Su P."/>
            <person name="Kiefer A.F."/>
            <person name="Nichols A."/>
            <person name="Cepeda A.J."/>
            <person name="Yan W."/>
            <person name="Fan B."/>
            <person name="Jiang Y."/>
            <person name="Adhikari A."/>
            <person name="Zheng C.-J."/>
            <person name="Schuster L."/>
            <person name="Cowan T.M."/>
            <person name="Smanski M.J."/>
            <person name="Chevrette M.G."/>
            <person name="De Carvalho L.P.S."/>
            <person name="Shen B."/>
        </authorList>
    </citation>
    <scope>NUCLEOTIDE SEQUENCE [LARGE SCALE GENOMIC DNA]</scope>
    <source>
        <strain evidence="1 2">NPDC019583</strain>
    </source>
</reference>
<name>A0ABV2Y5A6_9ACTN</name>
<evidence type="ECO:0000313" key="2">
    <source>
        <dbReference type="Proteomes" id="UP001550603"/>
    </source>
</evidence>
<protein>
    <submittedName>
        <fullName evidence="1">PRC-barrel domain-containing protein</fullName>
    </submittedName>
</protein>
<evidence type="ECO:0000313" key="1">
    <source>
        <dbReference type="EMBL" id="MEU2271431.1"/>
    </source>
</evidence>